<reference evidence="2" key="3">
    <citation type="submission" date="2025-09" db="UniProtKB">
        <authorList>
            <consortium name="Ensembl"/>
        </authorList>
    </citation>
    <scope>IDENTIFICATION</scope>
</reference>
<dbReference type="Ensembl" id="ENSOTST00005162198.1">
    <property type="protein sequence ID" value="ENSOTSP00005140836.1"/>
    <property type="gene ID" value="ENSOTSG00005074831.1"/>
</dbReference>
<name>A0AAZ3RHJ3_ONCTS</name>
<proteinExistence type="predicted"/>
<organism evidence="2 3">
    <name type="scientific">Oncorhynchus tshawytscha</name>
    <name type="common">Chinook salmon</name>
    <name type="synonym">Salmo tshawytscha</name>
    <dbReference type="NCBI Taxonomy" id="74940"/>
    <lineage>
        <taxon>Eukaryota</taxon>
        <taxon>Metazoa</taxon>
        <taxon>Chordata</taxon>
        <taxon>Craniata</taxon>
        <taxon>Vertebrata</taxon>
        <taxon>Euteleostomi</taxon>
        <taxon>Actinopterygii</taxon>
        <taxon>Neopterygii</taxon>
        <taxon>Teleostei</taxon>
        <taxon>Protacanthopterygii</taxon>
        <taxon>Salmoniformes</taxon>
        <taxon>Salmonidae</taxon>
        <taxon>Salmoninae</taxon>
        <taxon>Oncorhynchus</taxon>
    </lineage>
</organism>
<reference evidence="2" key="2">
    <citation type="submission" date="2025-08" db="UniProtKB">
        <authorList>
            <consortium name="Ensembl"/>
        </authorList>
    </citation>
    <scope>IDENTIFICATION</scope>
</reference>
<protein>
    <recommendedName>
        <fullName evidence="1">Tc1-like transposase DDE domain-containing protein</fullName>
    </recommendedName>
</protein>
<evidence type="ECO:0000313" key="3">
    <source>
        <dbReference type="Proteomes" id="UP000694402"/>
    </source>
</evidence>
<dbReference type="GeneTree" id="ENSGT01120000272006"/>
<dbReference type="InterPro" id="IPR038717">
    <property type="entry name" value="Tc1-like_DDE_dom"/>
</dbReference>
<dbReference type="AlphaFoldDB" id="A0AAZ3RHJ3"/>
<keyword evidence="3" id="KW-1185">Reference proteome</keyword>
<evidence type="ECO:0000259" key="1">
    <source>
        <dbReference type="Pfam" id="PF13358"/>
    </source>
</evidence>
<dbReference type="Gene3D" id="3.30.420.10">
    <property type="entry name" value="Ribonuclease H-like superfamily/Ribonuclease H"/>
    <property type="match status" value="1"/>
</dbReference>
<dbReference type="GO" id="GO:0003676">
    <property type="term" value="F:nucleic acid binding"/>
    <property type="evidence" value="ECO:0007669"/>
    <property type="project" value="InterPro"/>
</dbReference>
<reference evidence="3" key="1">
    <citation type="journal article" date="2018" name="PLoS ONE">
        <title>Chinook salmon (Oncorhynchus tshawytscha) genome and transcriptome.</title>
        <authorList>
            <person name="Christensen K.A."/>
            <person name="Leong J.S."/>
            <person name="Sakhrani D."/>
            <person name="Biagi C.A."/>
            <person name="Minkley D.R."/>
            <person name="Withler R.E."/>
            <person name="Rondeau E.B."/>
            <person name="Koop B.F."/>
            <person name="Devlin R.H."/>
        </authorList>
    </citation>
    <scope>NUCLEOTIDE SEQUENCE [LARGE SCALE GENOMIC DNA]</scope>
</reference>
<accession>A0AAZ3RHJ3</accession>
<feature type="domain" description="Tc1-like transposase DDE" evidence="1">
    <location>
        <begin position="40"/>
        <end position="97"/>
    </location>
</feature>
<dbReference type="Pfam" id="PF13358">
    <property type="entry name" value="DDE_3"/>
    <property type="match status" value="1"/>
</dbReference>
<evidence type="ECO:0000313" key="2">
    <source>
        <dbReference type="Ensembl" id="ENSOTSP00005140836.1"/>
    </source>
</evidence>
<dbReference type="Proteomes" id="UP000694402">
    <property type="component" value="Unassembled WGS sequence"/>
</dbReference>
<dbReference type="InterPro" id="IPR036397">
    <property type="entry name" value="RNaseH_sf"/>
</dbReference>
<gene>
    <name evidence="2" type="primary">RAMP3</name>
</gene>
<sequence>MWGYGMAWHKLRTMNTITFYQWQFECMTRSWRPVLVPFTHHHHLMFQHDNARPHGARICTQFLEAENVLVLPWPAYSPDISPIEHVWDVLDRCVRQHVPVPANIQKLSLAIEWDHIPQATINNLINST</sequence>